<dbReference type="GO" id="GO:0031398">
    <property type="term" value="P:positive regulation of protein ubiquitination"/>
    <property type="evidence" value="ECO:0007669"/>
    <property type="project" value="TreeGrafter"/>
</dbReference>
<dbReference type="SMART" id="SM00238">
    <property type="entry name" value="BIR"/>
    <property type="match status" value="1"/>
</dbReference>
<dbReference type="Pfam" id="PF00653">
    <property type="entry name" value="BIR"/>
    <property type="match status" value="1"/>
</dbReference>
<dbReference type="InterPro" id="IPR001370">
    <property type="entry name" value="BIR_rpt"/>
</dbReference>
<dbReference type="PROSITE" id="PS50143">
    <property type="entry name" value="BIR_REPEAT_2"/>
    <property type="match status" value="1"/>
</dbReference>
<organism evidence="1 2">
    <name type="scientific">Dreissena polymorpha</name>
    <name type="common">Zebra mussel</name>
    <name type="synonym">Mytilus polymorpha</name>
    <dbReference type="NCBI Taxonomy" id="45954"/>
    <lineage>
        <taxon>Eukaryota</taxon>
        <taxon>Metazoa</taxon>
        <taxon>Spiralia</taxon>
        <taxon>Lophotrochozoa</taxon>
        <taxon>Mollusca</taxon>
        <taxon>Bivalvia</taxon>
        <taxon>Autobranchia</taxon>
        <taxon>Heteroconchia</taxon>
        <taxon>Euheterodonta</taxon>
        <taxon>Imparidentia</taxon>
        <taxon>Neoheterodontei</taxon>
        <taxon>Myida</taxon>
        <taxon>Dreissenoidea</taxon>
        <taxon>Dreissenidae</taxon>
        <taxon>Dreissena</taxon>
    </lineage>
</organism>
<dbReference type="GO" id="GO:0005634">
    <property type="term" value="C:nucleus"/>
    <property type="evidence" value="ECO:0007669"/>
    <property type="project" value="TreeGrafter"/>
</dbReference>
<dbReference type="GO" id="GO:0005737">
    <property type="term" value="C:cytoplasm"/>
    <property type="evidence" value="ECO:0007669"/>
    <property type="project" value="TreeGrafter"/>
</dbReference>
<dbReference type="PANTHER" id="PTHR10044:SF139">
    <property type="entry name" value="DEATH-ASSOCIATED INHIBITOR OF APOPTOSIS 2"/>
    <property type="match status" value="1"/>
</dbReference>
<dbReference type="GO" id="GO:0043027">
    <property type="term" value="F:cysteine-type endopeptidase inhibitor activity involved in apoptotic process"/>
    <property type="evidence" value="ECO:0007669"/>
    <property type="project" value="TreeGrafter"/>
</dbReference>
<accession>A0A9D3Z5W8</accession>
<dbReference type="GO" id="GO:0043066">
    <property type="term" value="P:negative regulation of apoptotic process"/>
    <property type="evidence" value="ECO:0007669"/>
    <property type="project" value="TreeGrafter"/>
</dbReference>
<dbReference type="PANTHER" id="PTHR10044">
    <property type="entry name" value="INHIBITOR OF APOPTOSIS"/>
    <property type="match status" value="1"/>
</dbReference>
<protein>
    <submittedName>
        <fullName evidence="1">Uncharacterized protein</fullName>
    </submittedName>
</protein>
<sequence length="102" mass="11531">MSKFPLYATLPLRIASFSSVVLRVSTQLLSVAGFFLVSNEGEDATRCFHCGIGLRNWSQDDDPWVEHARFSPNCDFLLNMKGQEFVDLVQLAVKYSSNTCRH</sequence>
<dbReference type="GO" id="GO:0051726">
    <property type="term" value="P:regulation of cell cycle"/>
    <property type="evidence" value="ECO:0007669"/>
    <property type="project" value="TreeGrafter"/>
</dbReference>
<dbReference type="Proteomes" id="UP000828390">
    <property type="component" value="Unassembled WGS sequence"/>
</dbReference>
<dbReference type="CDD" id="cd00022">
    <property type="entry name" value="BIR"/>
    <property type="match status" value="1"/>
</dbReference>
<dbReference type="GO" id="GO:0061630">
    <property type="term" value="F:ubiquitin protein ligase activity"/>
    <property type="evidence" value="ECO:0007669"/>
    <property type="project" value="TreeGrafter"/>
</dbReference>
<gene>
    <name evidence="1" type="ORF">DPMN_072260</name>
</gene>
<comment type="caution">
    <text evidence="1">The sequence shown here is derived from an EMBL/GenBank/DDBJ whole genome shotgun (WGS) entry which is preliminary data.</text>
</comment>
<dbReference type="EMBL" id="JAIWYP010000014">
    <property type="protein sequence ID" value="KAH3712509.1"/>
    <property type="molecule type" value="Genomic_DNA"/>
</dbReference>
<dbReference type="AlphaFoldDB" id="A0A9D3Z5W8"/>
<evidence type="ECO:0000313" key="2">
    <source>
        <dbReference type="Proteomes" id="UP000828390"/>
    </source>
</evidence>
<name>A0A9D3Z5W8_DREPO</name>
<dbReference type="InterPro" id="IPR050784">
    <property type="entry name" value="IAP"/>
</dbReference>
<proteinExistence type="predicted"/>
<evidence type="ECO:0000313" key="1">
    <source>
        <dbReference type="EMBL" id="KAH3712509.1"/>
    </source>
</evidence>
<dbReference type="Gene3D" id="1.10.1170.10">
    <property type="entry name" value="Inhibitor Of Apoptosis Protein (2mihbC-IAP-1), Chain A"/>
    <property type="match status" value="1"/>
</dbReference>
<reference evidence="1" key="2">
    <citation type="submission" date="2020-11" db="EMBL/GenBank/DDBJ databases">
        <authorList>
            <person name="McCartney M.A."/>
            <person name="Auch B."/>
            <person name="Kono T."/>
            <person name="Mallez S."/>
            <person name="Becker A."/>
            <person name="Gohl D.M."/>
            <person name="Silverstein K.A.T."/>
            <person name="Koren S."/>
            <person name="Bechman K.B."/>
            <person name="Herman A."/>
            <person name="Abrahante J.E."/>
            <person name="Garbe J."/>
        </authorList>
    </citation>
    <scope>NUCLEOTIDE SEQUENCE</scope>
    <source>
        <strain evidence="1">Duluth1</strain>
        <tissue evidence="1">Whole animal</tissue>
    </source>
</reference>
<dbReference type="SUPFAM" id="SSF57924">
    <property type="entry name" value="Inhibitor of apoptosis (IAP) repeat"/>
    <property type="match status" value="1"/>
</dbReference>
<keyword evidence="2" id="KW-1185">Reference proteome</keyword>
<reference evidence="1" key="1">
    <citation type="journal article" date="2019" name="bioRxiv">
        <title>The Genome of the Zebra Mussel, Dreissena polymorpha: A Resource for Invasive Species Research.</title>
        <authorList>
            <person name="McCartney M.A."/>
            <person name="Auch B."/>
            <person name="Kono T."/>
            <person name="Mallez S."/>
            <person name="Zhang Y."/>
            <person name="Obille A."/>
            <person name="Becker A."/>
            <person name="Abrahante J.E."/>
            <person name="Garbe J."/>
            <person name="Badalamenti J.P."/>
            <person name="Herman A."/>
            <person name="Mangelson H."/>
            <person name="Liachko I."/>
            <person name="Sullivan S."/>
            <person name="Sone E.D."/>
            <person name="Koren S."/>
            <person name="Silverstein K.A.T."/>
            <person name="Beckman K.B."/>
            <person name="Gohl D.M."/>
        </authorList>
    </citation>
    <scope>NUCLEOTIDE SEQUENCE</scope>
    <source>
        <strain evidence="1">Duluth1</strain>
        <tissue evidence="1">Whole animal</tissue>
    </source>
</reference>